<accession>A0AAQ2ZE60</accession>
<dbReference type="Proteomes" id="UP000294726">
    <property type="component" value="Chromosome"/>
</dbReference>
<name>A0AAQ2ZE60_OENOE</name>
<reference evidence="1 2" key="1">
    <citation type="submission" date="2018-08" db="EMBL/GenBank/DDBJ databases">
        <authorList>
            <person name="Lorentzen P. G. S. M."/>
        </authorList>
    </citation>
    <scope>NUCLEOTIDE SEQUENCE [LARGE SCALE GENOMIC DNA]</scope>
    <source>
        <strain evidence="1 2">CRBO_1381</strain>
    </source>
</reference>
<organism evidence="1 2">
    <name type="scientific">Oenococcus oeni</name>
    <name type="common">Leuconostoc oenos</name>
    <dbReference type="NCBI Taxonomy" id="1247"/>
    <lineage>
        <taxon>Bacteria</taxon>
        <taxon>Bacillati</taxon>
        <taxon>Bacillota</taxon>
        <taxon>Bacilli</taxon>
        <taxon>Lactobacillales</taxon>
        <taxon>Lactobacillaceae</taxon>
        <taxon>Oenococcus</taxon>
    </lineage>
</organism>
<proteinExistence type="predicted"/>
<protein>
    <submittedName>
        <fullName evidence="1">Uncharacterized protein</fullName>
    </submittedName>
</protein>
<sequence length="60" mass="7057">MGRWKNFNGFKRLDNPFAKFVGEVVKVNNVEIKIIKTKRKKTIIPELIPYCDIVNHPQCQ</sequence>
<gene>
    <name evidence="1" type="ORF">OENI_1077</name>
</gene>
<dbReference type="EMBL" id="LR031358">
    <property type="protein sequence ID" value="VDB98312.1"/>
    <property type="molecule type" value="Genomic_DNA"/>
</dbReference>
<evidence type="ECO:0000313" key="1">
    <source>
        <dbReference type="EMBL" id="VDB98312.1"/>
    </source>
</evidence>
<evidence type="ECO:0000313" key="2">
    <source>
        <dbReference type="Proteomes" id="UP000294726"/>
    </source>
</evidence>
<dbReference type="AlphaFoldDB" id="A0AAQ2ZE60"/>